<protein>
    <recommendedName>
        <fullName evidence="2">DUF2726 domain-containing protein</fullName>
    </recommendedName>
</protein>
<feature type="domain" description="DUF2726" evidence="2">
    <location>
        <begin position="43"/>
        <end position="157"/>
    </location>
</feature>
<dbReference type="InterPro" id="IPR024402">
    <property type="entry name" value="DUF2726"/>
</dbReference>
<dbReference type="EMBL" id="BAABFL010000439">
    <property type="protein sequence ID" value="GAA4651155.1"/>
    <property type="molecule type" value="Genomic_DNA"/>
</dbReference>
<evidence type="ECO:0000313" key="4">
    <source>
        <dbReference type="Proteomes" id="UP001500604"/>
    </source>
</evidence>
<evidence type="ECO:0000256" key="1">
    <source>
        <dbReference type="SAM" id="Phobius"/>
    </source>
</evidence>
<sequence length="237" mass="26532">MDSMMIETQIPYIAIVVCIALLATLAVAVVSRIRRDTGVHIRKPFFDGSERSFYGLLDVAVREHFCLFRNPVLGEILFTDEQQRPMSARFRKARVDILLCERRSLAPRCAILLADRSTKKGRRRIDQMRVWFDKAGLPLLVYETGGLLDVRTLRDDVYIATGIEHGNQGSEVIGSASVRKAVSEQPKQPETRICGKCGGGMARHTLKQGKHAGREAWICSSYPECRTAVMIPGKISN</sequence>
<keyword evidence="1" id="KW-1133">Transmembrane helix</keyword>
<feature type="transmembrane region" description="Helical" evidence="1">
    <location>
        <begin position="12"/>
        <end position="33"/>
    </location>
</feature>
<name>A0ABP8V7Y8_9GAMM</name>
<dbReference type="Proteomes" id="UP001500604">
    <property type="component" value="Unassembled WGS sequence"/>
</dbReference>
<reference evidence="4" key="1">
    <citation type="journal article" date="2019" name="Int. J. Syst. Evol. Microbiol.">
        <title>The Global Catalogue of Microorganisms (GCM) 10K type strain sequencing project: providing services to taxonomists for standard genome sequencing and annotation.</title>
        <authorList>
            <consortium name="The Broad Institute Genomics Platform"/>
            <consortium name="The Broad Institute Genome Sequencing Center for Infectious Disease"/>
            <person name="Wu L."/>
            <person name="Ma J."/>
        </authorList>
    </citation>
    <scope>NUCLEOTIDE SEQUENCE [LARGE SCALE GENOMIC DNA]</scope>
    <source>
        <strain evidence="4">JCM 17805</strain>
    </source>
</reference>
<gene>
    <name evidence="3" type="ORF">GCM10023116_34380</name>
</gene>
<proteinExistence type="predicted"/>
<dbReference type="PIRSF" id="PIRSF028063">
    <property type="entry name" value="UCP028063"/>
    <property type="match status" value="1"/>
</dbReference>
<evidence type="ECO:0000259" key="2">
    <source>
        <dbReference type="Pfam" id="PF10881"/>
    </source>
</evidence>
<accession>A0ABP8V7Y8</accession>
<comment type="caution">
    <text evidence="3">The sequence shown here is derived from an EMBL/GenBank/DDBJ whole genome shotgun (WGS) entry which is preliminary data.</text>
</comment>
<dbReference type="Pfam" id="PF10881">
    <property type="entry name" value="DUF2726"/>
    <property type="match status" value="1"/>
</dbReference>
<keyword evidence="1" id="KW-0472">Membrane</keyword>
<keyword evidence="1" id="KW-0812">Transmembrane</keyword>
<evidence type="ECO:0000313" key="3">
    <source>
        <dbReference type="EMBL" id="GAA4651155.1"/>
    </source>
</evidence>
<organism evidence="3 4">
    <name type="scientific">Kistimonas scapharcae</name>
    <dbReference type="NCBI Taxonomy" id="1036133"/>
    <lineage>
        <taxon>Bacteria</taxon>
        <taxon>Pseudomonadati</taxon>
        <taxon>Pseudomonadota</taxon>
        <taxon>Gammaproteobacteria</taxon>
        <taxon>Oceanospirillales</taxon>
        <taxon>Endozoicomonadaceae</taxon>
        <taxon>Kistimonas</taxon>
    </lineage>
</organism>
<dbReference type="InterPro" id="IPR014538">
    <property type="entry name" value="UCP028063_topo_Znf"/>
</dbReference>
<keyword evidence="4" id="KW-1185">Reference proteome</keyword>